<evidence type="ECO:0000256" key="1">
    <source>
        <dbReference type="SAM" id="Phobius"/>
    </source>
</evidence>
<name>A0A2D3VKJ9_9PEZI</name>
<keyword evidence="1" id="KW-0812">Transmembrane</keyword>
<dbReference type="Pfam" id="PF14087">
    <property type="entry name" value="DUF4267"/>
    <property type="match status" value="1"/>
</dbReference>
<reference evidence="2 3" key="1">
    <citation type="submission" date="2016-03" db="EMBL/GenBank/DDBJ databases">
        <authorList>
            <person name="Ploux O."/>
        </authorList>
    </citation>
    <scope>NUCLEOTIDE SEQUENCE [LARGE SCALE GENOMIC DNA]</scope>
    <source>
        <strain evidence="2 3">URUG2</strain>
    </source>
</reference>
<keyword evidence="1" id="KW-1133">Transmembrane helix</keyword>
<dbReference type="Proteomes" id="UP000225277">
    <property type="component" value="Unassembled WGS sequence"/>
</dbReference>
<keyword evidence="1" id="KW-0472">Membrane</keyword>
<dbReference type="InterPro" id="IPR025363">
    <property type="entry name" value="DUF4267"/>
</dbReference>
<proteinExistence type="predicted"/>
<feature type="transmembrane region" description="Helical" evidence="1">
    <location>
        <begin position="85"/>
        <end position="104"/>
    </location>
</feature>
<organism evidence="2 3">
    <name type="scientific">Ramularia collo-cygni</name>
    <dbReference type="NCBI Taxonomy" id="112498"/>
    <lineage>
        <taxon>Eukaryota</taxon>
        <taxon>Fungi</taxon>
        <taxon>Dikarya</taxon>
        <taxon>Ascomycota</taxon>
        <taxon>Pezizomycotina</taxon>
        <taxon>Dothideomycetes</taxon>
        <taxon>Dothideomycetidae</taxon>
        <taxon>Mycosphaerellales</taxon>
        <taxon>Mycosphaerellaceae</taxon>
        <taxon>Ramularia</taxon>
    </lineage>
</organism>
<gene>
    <name evidence="2" type="ORF">RCC_10789</name>
</gene>
<dbReference type="EMBL" id="FJUY01000024">
    <property type="protein sequence ID" value="CZT25061.1"/>
    <property type="molecule type" value="Genomic_DNA"/>
</dbReference>
<dbReference type="AlphaFoldDB" id="A0A2D3VKJ9"/>
<dbReference type="OrthoDB" id="5216128at2759"/>
<feature type="transmembrane region" description="Helical" evidence="1">
    <location>
        <begin position="51"/>
        <end position="73"/>
    </location>
</feature>
<dbReference type="RefSeq" id="XP_023631784.1">
    <property type="nucleotide sequence ID" value="XM_023776016.1"/>
</dbReference>
<evidence type="ECO:0000313" key="2">
    <source>
        <dbReference type="EMBL" id="CZT25061.1"/>
    </source>
</evidence>
<evidence type="ECO:0000313" key="3">
    <source>
        <dbReference type="Proteomes" id="UP000225277"/>
    </source>
</evidence>
<protein>
    <submittedName>
        <fullName evidence="2">Related to integral membrane protein</fullName>
    </submittedName>
</protein>
<sequence>MPLSQSPAIPWIAYLLSAIPIGFGINAMLNPQNALSWFDFPHPLLPQDQELINAILIVYGARDVFMGAALFAAAHYGNDARITGWILILTGAVAGVDGAICPIMEGSLHHWSYGPVVFLFGSVLAAGL</sequence>
<dbReference type="GeneID" id="35605827"/>
<accession>A0A2D3VKJ9</accession>
<keyword evidence="3" id="KW-1185">Reference proteome</keyword>
<feature type="transmembrane region" description="Helical" evidence="1">
    <location>
        <begin position="12"/>
        <end position="31"/>
    </location>
</feature>